<keyword evidence="3" id="KW-1185">Reference proteome</keyword>
<dbReference type="InterPro" id="IPR052739">
    <property type="entry name" value="FAAH2"/>
</dbReference>
<proteinExistence type="predicted"/>
<organism evidence="2 3">
    <name type="scientific">Williamsia herbipolensis</name>
    <dbReference type="NCBI Taxonomy" id="1603258"/>
    <lineage>
        <taxon>Bacteria</taxon>
        <taxon>Bacillati</taxon>
        <taxon>Actinomycetota</taxon>
        <taxon>Actinomycetes</taxon>
        <taxon>Mycobacteriales</taxon>
        <taxon>Nocardiaceae</taxon>
        <taxon>Williamsia</taxon>
    </lineage>
</organism>
<gene>
    <name evidence="2" type="ORF">OG579_15430</name>
</gene>
<dbReference type="Gene3D" id="3.90.1300.10">
    <property type="entry name" value="Amidase signature (AS) domain"/>
    <property type="match status" value="1"/>
</dbReference>
<evidence type="ECO:0000259" key="1">
    <source>
        <dbReference type="Pfam" id="PF01425"/>
    </source>
</evidence>
<dbReference type="AlphaFoldDB" id="A0AAU4JZ68"/>
<name>A0AAU4JZ68_9NOCA</name>
<sequence>MDDDWIGTASAFELAEAIADGRTTSRRVVQLHIDTLRSRAEFGAIARDRFDAALAEADAVDAAGTKADPDRPLLGVPCTIKESIPVTGMPHTAGLSSRAGIIADVDAIAVQRLRRAGAIVVGVTNTAELCLGIESTNSVYGRTSNPYDVRRVSGGSSGGEGSAIGGGGIPFGVGGDTGGSIRIPSFYCGVFGHKPSPGLVPANESIPSLSGEEEVDLLETLGPMSRRASDLMPLLRILADDADGRRCGSVDSVDLDGLRVVIPTKSSYLRPMDRSVRDARDAAGAALAERGADVVWQPMPAMRRVIASYLMELRRHAGTSVMNLFDSFGATPQRHLTPAVLRANSLQLQLAMIGDRLPELLPPPARRLLDKFARDLADEVASAIGDGVMLHPPLPQPAPFHHGTLARPWLFGGAAIFNMLGMAVTEVPLGFSPRDLPVGVQVASQPGNDNVTIAVALELEKAFGGWVPPHAVSARSAAH</sequence>
<dbReference type="EMBL" id="CP108021">
    <property type="protein sequence ID" value="WUM19104.1"/>
    <property type="molecule type" value="Genomic_DNA"/>
</dbReference>
<evidence type="ECO:0000313" key="2">
    <source>
        <dbReference type="EMBL" id="WUM19104.1"/>
    </source>
</evidence>
<evidence type="ECO:0000313" key="3">
    <source>
        <dbReference type="Proteomes" id="UP001432128"/>
    </source>
</evidence>
<protein>
    <submittedName>
        <fullName evidence="2">Amidase</fullName>
    </submittedName>
</protein>
<reference evidence="2 3" key="1">
    <citation type="submission" date="2022-10" db="EMBL/GenBank/DDBJ databases">
        <title>The complete genomes of actinobacterial strains from the NBC collection.</title>
        <authorList>
            <person name="Joergensen T.S."/>
            <person name="Alvarez Arevalo M."/>
            <person name="Sterndorff E.B."/>
            <person name="Faurdal D."/>
            <person name="Vuksanovic O."/>
            <person name="Mourched A.-S."/>
            <person name="Charusanti P."/>
            <person name="Shaw S."/>
            <person name="Blin K."/>
            <person name="Weber T."/>
        </authorList>
    </citation>
    <scope>NUCLEOTIDE SEQUENCE [LARGE SCALE GENOMIC DNA]</scope>
    <source>
        <strain evidence="2 3">NBC_00319</strain>
    </source>
</reference>
<dbReference type="RefSeq" id="WP_328856668.1">
    <property type="nucleotide sequence ID" value="NZ_CP108021.1"/>
</dbReference>
<dbReference type="InterPro" id="IPR020556">
    <property type="entry name" value="Amidase_CS"/>
</dbReference>
<dbReference type="KEGG" id="whr:OG579_15430"/>
<dbReference type="PANTHER" id="PTHR43372:SF4">
    <property type="entry name" value="FATTY-ACID AMIDE HYDROLASE 2"/>
    <property type="match status" value="1"/>
</dbReference>
<dbReference type="InterPro" id="IPR023631">
    <property type="entry name" value="Amidase_dom"/>
</dbReference>
<dbReference type="SUPFAM" id="SSF75304">
    <property type="entry name" value="Amidase signature (AS) enzymes"/>
    <property type="match status" value="1"/>
</dbReference>
<dbReference type="Proteomes" id="UP001432128">
    <property type="component" value="Chromosome"/>
</dbReference>
<dbReference type="PANTHER" id="PTHR43372">
    <property type="entry name" value="FATTY-ACID AMIDE HYDROLASE"/>
    <property type="match status" value="1"/>
</dbReference>
<dbReference type="Pfam" id="PF01425">
    <property type="entry name" value="Amidase"/>
    <property type="match status" value="1"/>
</dbReference>
<feature type="domain" description="Amidase" evidence="1">
    <location>
        <begin position="40"/>
        <end position="450"/>
    </location>
</feature>
<accession>A0AAU4JZ68</accession>
<dbReference type="GO" id="GO:0012505">
    <property type="term" value="C:endomembrane system"/>
    <property type="evidence" value="ECO:0007669"/>
    <property type="project" value="TreeGrafter"/>
</dbReference>
<dbReference type="InterPro" id="IPR036928">
    <property type="entry name" value="AS_sf"/>
</dbReference>
<dbReference type="PROSITE" id="PS00571">
    <property type="entry name" value="AMIDASES"/>
    <property type="match status" value="1"/>
</dbReference>